<dbReference type="EMBL" id="CAMKVN010001228">
    <property type="protein sequence ID" value="CAI2174562.1"/>
    <property type="molecule type" value="Genomic_DNA"/>
</dbReference>
<protein>
    <submittedName>
        <fullName evidence="2">4539_t:CDS:1</fullName>
    </submittedName>
</protein>
<evidence type="ECO:0000313" key="3">
    <source>
        <dbReference type="Proteomes" id="UP001153678"/>
    </source>
</evidence>
<comment type="caution">
    <text evidence="2">The sequence shown here is derived from an EMBL/GenBank/DDBJ whole genome shotgun (WGS) entry which is preliminary data.</text>
</comment>
<feature type="compositionally biased region" description="Basic and acidic residues" evidence="1">
    <location>
        <begin position="190"/>
        <end position="206"/>
    </location>
</feature>
<dbReference type="Proteomes" id="UP001153678">
    <property type="component" value="Unassembled WGS sequence"/>
</dbReference>
<organism evidence="2 3">
    <name type="scientific">Funneliformis geosporum</name>
    <dbReference type="NCBI Taxonomy" id="1117311"/>
    <lineage>
        <taxon>Eukaryota</taxon>
        <taxon>Fungi</taxon>
        <taxon>Fungi incertae sedis</taxon>
        <taxon>Mucoromycota</taxon>
        <taxon>Glomeromycotina</taxon>
        <taxon>Glomeromycetes</taxon>
        <taxon>Glomerales</taxon>
        <taxon>Glomeraceae</taxon>
        <taxon>Funneliformis</taxon>
    </lineage>
</organism>
<name>A0A9W4SLM1_9GLOM</name>
<evidence type="ECO:0000313" key="2">
    <source>
        <dbReference type="EMBL" id="CAI2174562.1"/>
    </source>
</evidence>
<proteinExistence type="predicted"/>
<sequence>MQLPSTFAGIDTSESIITTHKLDIDYLKVNVEKLNKVLKAAQEERPSQTSYCLLPSIEMVISQVESITLTVVTQTLSQSSISTDKQNDPRQMEQIRIYTDSLLYNSSIKDIDSSYLLCKSNINFYWNILQNIIITAGNTIIPSKQLSAHKQKEEVNNLSTKRGGGDSSLNIGDLDNPFNEITGRNKQKRKNESEFNQEKPQKAYRSEVRKIKNLLDDL</sequence>
<feature type="non-terminal residue" evidence="2">
    <location>
        <position position="1"/>
    </location>
</feature>
<reference evidence="2" key="1">
    <citation type="submission" date="2022-08" db="EMBL/GenBank/DDBJ databases">
        <authorList>
            <person name="Kallberg Y."/>
            <person name="Tangrot J."/>
            <person name="Rosling A."/>
        </authorList>
    </citation>
    <scope>NUCLEOTIDE SEQUENCE</scope>
    <source>
        <strain evidence="2">Wild A</strain>
    </source>
</reference>
<gene>
    <name evidence="2" type="ORF">FWILDA_LOCUS6655</name>
</gene>
<accession>A0A9W4SLM1</accession>
<keyword evidence="3" id="KW-1185">Reference proteome</keyword>
<feature type="region of interest" description="Disordered" evidence="1">
    <location>
        <begin position="155"/>
        <end position="206"/>
    </location>
</feature>
<evidence type="ECO:0000256" key="1">
    <source>
        <dbReference type="SAM" id="MobiDB-lite"/>
    </source>
</evidence>
<dbReference type="AlphaFoldDB" id="A0A9W4SLM1"/>